<accession>A0AAN6UHI4</accession>
<evidence type="ECO:0000313" key="2">
    <source>
        <dbReference type="Proteomes" id="UP001304895"/>
    </source>
</evidence>
<name>A0AAN6UHI4_9PEZI</name>
<reference evidence="1" key="1">
    <citation type="journal article" date="2023" name="Mol. Phylogenet. Evol.">
        <title>Genome-scale phylogeny and comparative genomics of the fungal order Sordariales.</title>
        <authorList>
            <person name="Hensen N."/>
            <person name="Bonometti L."/>
            <person name="Westerberg I."/>
            <person name="Brannstrom I.O."/>
            <person name="Guillou S."/>
            <person name="Cros-Aarteil S."/>
            <person name="Calhoun S."/>
            <person name="Haridas S."/>
            <person name="Kuo A."/>
            <person name="Mondo S."/>
            <person name="Pangilinan J."/>
            <person name="Riley R."/>
            <person name="LaButti K."/>
            <person name="Andreopoulos B."/>
            <person name="Lipzen A."/>
            <person name="Chen C."/>
            <person name="Yan M."/>
            <person name="Daum C."/>
            <person name="Ng V."/>
            <person name="Clum A."/>
            <person name="Steindorff A."/>
            <person name="Ohm R.A."/>
            <person name="Martin F."/>
            <person name="Silar P."/>
            <person name="Natvig D.O."/>
            <person name="Lalanne C."/>
            <person name="Gautier V."/>
            <person name="Ament-Velasquez S.L."/>
            <person name="Kruys A."/>
            <person name="Hutchinson M.I."/>
            <person name="Powell A.J."/>
            <person name="Barry K."/>
            <person name="Miller A.N."/>
            <person name="Grigoriev I.V."/>
            <person name="Debuchy R."/>
            <person name="Gladieux P."/>
            <person name="Hiltunen Thoren M."/>
            <person name="Johannesson H."/>
        </authorList>
    </citation>
    <scope>NUCLEOTIDE SEQUENCE</scope>
    <source>
        <strain evidence="1">CBS 123565</strain>
    </source>
</reference>
<organism evidence="1 2">
    <name type="scientific">Trichocladium antarcticum</name>
    <dbReference type="NCBI Taxonomy" id="1450529"/>
    <lineage>
        <taxon>Eukaryota</taxon>
        <taxon>Fungi</taxon>
        <taxon>Dikarya</taxon>
        <taxon>Ascomycota</taxon>
        <taxon>Pezizomycotina</taxon>
        <taxon>Sordariomycetes</taxon>
        <taxon>Sordariomycetidae</taxon>
        <taxon>Sordariales</taxon>
        <taxon>Chaetomiaceae</taxon>
        <taxon>Trichocladium</taxon>
    </lineage>
</organism>
<dbReference type="Proteomes" id="UP001304895">
    <property type="component" value="Unassembled WGS sequence"/>
</dbReference>
<keyword evidence="2" id="KW-1185">Reference proteome</keyword>
<sequence length="206" mass="22084">MSRRRLLAVQPARRRRITPSNGLDVRAKSGDMPPPWARSRCAALITGRPSLGFYFKLVEGCPLANSLACLLAFAYAAACAGERGGGPEIRHQQAPNSRQRLVAVAPFRVGRAVAHHTRSRGVSPSSADSRCALQCVQYESRSDPQLPHASSSTLRLSDVGLPRHSHTRPATACPGSISTGRSCCDRISAPSQALRVGGPRVTIQKQ</sequence>
<protein>
    <submittedName>
        <fullName evidence="1">Uncharacterized protein</fullName>
    </submittedName>
</protein>
<dbReference type="AlphaFoldDB" id="A0AAN6UHI4"/>
<comment type="caution">
    <text evidence="1">The sequence shown here is derived from an EMBL/GenBank/DDBJ whole genome shotgun (WGS) entry which is preliminary data.</text>
</comment>
<reference evidence="1" key="2">
    <citation type="submission" date="2023-05" db="EMBL/GenBank/DDBJ databases">
        <authorList>
            <consortium name="Lawrence Berkeley National Laboratory"/>
            <person name="Steindorff A."/>
            <person name="Hensen N."/>
            <person name="Bonometti L."/>
            <person name="Westerberg I."/>
            <person name="Brannstrom I.O."/>
            <person name="Guillou S."/>
            <person name="Cros-Aarteil S."/>
            <person name="Calhoun S."/>
            <person name="Haridas S."/>
            <person name="Kuo A."/>
            <person name="Mondo S."/>
            <person name="Pangilinan J."/>
            <person name="Riley R."/>
            <person name="Labutti K."/>
            <person name="Andreopoulos B."/>
            <person name="Lipzen A."/>
            <person name="Chen C."/>
            <person name="Yanf M."/>
            <person name="Daum C."/>
            <person name="Ng V."/>
            <person name="Clum A."/>
            <person name="Ohm R."/>
            <person name="Martin F."/>
            <person name="Silar P."/>
            <person name="Natvig D."/>
            <person name="Lalanne C."/>
            <person name="Gautier V."/>
            <person name="Ament-Velasquez S.L."/>
            <person name="Kruys A."/>
            <person name="Hutchinson M.I."/>
            <person name="Powell A.J."/>
            <person name="Barry K."/>
            <person name="Miller A.N."/>
            <person name="Grigoriev I.V."/>
            <person name="Debuchy R."/>
            <person name="Gladieux P."/>
            <person name="Thoren M.H."/>
            <person name="Johannesson H."/>
        </authorList>
    </citation>
    <scope>NUCLEOTIDE SEQUENCE</scope>
    <source>
        <strain evidence="1">CBS 123565</strain>
    </source>
</reference>
<proteinExistence type="predicted"/>
<dbReference type="EMBL" id="MU853414">
    <property type="protein sequence ID" value="KAK4132889.1"/>
    <property type="molecule type" value="Genomic_DNA"/>
</dbReference>
<evidence type="ECO:0000313" key="1">
    <source>
        <dbReference type="EMBL" id="KAK4132889.1"/>
    </source>
</evidence>
<gene>
    <name evidence="1" type="ORF">BT67DRAFT_63717</name>
</gene>